<gene>
    <name evidence="2" type="ORF">NCTC11388_04797</name>
</gene>
<feature type="transmembrane region" description="Helical" evidence="1">
    <location>
        <begin position="88"/>
        <end position="108"/>
    </location>
</feature>
<evidence type="ECO:0000313" key="2">
    <source>
        <dbReference type="EMBL" id="SUJ30550.1"/>
    </source>
</evidence>
<feature type="transmembrane region" description="Helical" evidence="1">
    <location>
        <begin position="152"/>
        <end position="173"/>
    </location>
</feature>
<proteinExistence type="predicted"/>
<feature type="transmembrane region" description="Helical" evidence="1">
    <location>
        <begin position="185"/>
        <end position="204"/>
    </location>
</feature>
<dbReference type="AlphaFoldDB" id="A0A380CW66"/>
<evidence type="ECO:0000313" key="3">
    <source>
        <dbReference type="Proteomes" id="UP000254893"/>
    </source>
</evidence>
<protein>
    <submittedName>
        <fullName evidence="2">Uncharacterized protein</fullName>
    </submittedName>
</protein>
<dbReference type="RefSeq" id="WP_115171899.1">
    <property type="nucleotide sequence ID" value="NZ_UGYW01000002.1"/>
</dbReference>
<organism evidence="2 3">
    <name type="scientific">Sphingobacterium spiritivorum</name>
    <name type="common">Flavobacterium spiritivorum</name>
    <dbReference type="NCBI Taxonomy" id="258"/>
    <lineage>
        <taxon>Bacteria</taxon>
        <taxon>Pseudomonadati</taxon>
        <taxon>Bacteroidota</taxon>
        <taxon>Sphingobacteriia</taxon>
        <taxon>Sphingobacteriales</taxon>
        <taxon>Sphingobacteriaceae</taxon>
        <taxon>Sphingobacterium</taxon>
    </lineage>
</organism>
<dbReference type="EMBL" id="UGYW01000002">
    <property type="protein sequence ID" value="SUJ30550.1"/>
    <property type="molecule type" value="Genomic_DNA"/>
</dbReference>
<evidence type="ECO:0000256" key="1">
    <source>
        <dbReference type="SAM" id="Phobius"/>
    </source>
</evidence>
<reference evidence="2 3" key="1">
    <citation type="submission" date="2018-06" db="EMBL/GenBank/DDBJ databases">
        <authorList>
            <consortium name="Pathogen Informatics"/>
            <person name="Doyle S."/>
        </authorList>
    </citation>
    <scope>NUCLEOTIDE SEQUENCE [LARGE SCALE GENOMIC DNA]</scope>
    <source>
        <strain evidence="2 3">NCTC11388</strain>
    </source>
</reference>
<keyword evidence="1" id="KW-0472">Membrane</keyword>
<dbReference type="Proteomes" id="UP000254893">
    <property type="component" value="Unassembled WGS sequence"/>
</dbReference>
<keyword evidence="1" id="KW-0812">Transmembrane</keyword>
<feature type="transmembrane region" description="Helical" evidence="1">
    <location>
        <begin position="120"/>
        <end position="140"/>
    </location>
</feature>
<keyword evidence="1" id="KW-1133">Transmembrane helix</keyword>
<accession>A0A380CW66</accession>
<name>A0A380CW66_SPHSI</name>
<sequence>MRGVNKKILEQKSNAELEEYIRPGSRYVAQAIKYAFEILQSRGREFSEEEKQEIIKQLQEREFSEQKELYWDKSVLGDPNVPVLYSQFALWAFSICFGVLPGAILLAINFNELKNKKMTILTVLFGLFFSAIHLVLRQYLMLLTSTHIVSMLGWNFLFTGIGAAILHLFWNTSIIKELVFRKRSVLIPGVICVIYMFWGSLLYFRNFV</sequence>